<accession>A0A6J4LQU1</accession>
<dbReference type="AlphaFoldDB" id="A0A6J4LQU1"/>
<dbReference type="EMBL" id="CADCTS010000489">
    <property type="protein sequence ID" value="CAA9338459.1"/>
    <property type="molecule type" value="Genomic_DNA"/>
</dbReference>
<organism evidence="2">
    <name type="scientific">uncultured Friedmanniella sp</name>
    <dbReference type="NCBI Taxonomy" id="335381"/>
    <lineage>
        <taxon>Bacteria</taxon>
        <taxon>Bacillati</taxon>
        <taxon>Actinomycetota</taxon>
        <taxon>Actinomycetes</taxon>
        <taxon>Propionibacteriales</taxon>
        <taxon>Nocardioidaceae</taxon>
        <taxon>Friedmanniella</taxon>
        <taxon>environmental samples</taxon>
    </lineage>
</organism>
<proteinExistence type="predicted"/>
<evidence type="ECO:0000313" key="2">
    <source>
        <dbReference type="EMBL" id="CAA9338459.1"/>
    </source>
</evidence>
<protein>
    <submittedName>
        <fullName evidence="2">Uncharacterized protein</fullName>
    </submittedName>
</protein>
<sequence length="69" mass="7160">MRRGRRRLPAHQRSAAACAAAGVDVPIGLRPGARSGASGDARIAGGPARLPLRSVELARRTPGGQQHSR</sequence>
<gene>
    <name evidence="2" type="ORF">AVDCRST_MAG48-3506</name>
</gene>
<feature type="region of interest" description="Disordered" evidence="1">
    <location>
        <begin position="30"/>
        <end position="69"/>
    </location>
</feature>
<reference evidence="2" key="1">
    <citation type="submission" date="2020-02" db="EMBL/GenBank/DDBJ databases">
        <authorList>
            <person name="Meier V. D."/>
        </authorList>
    </citation>
    <scope>NUCLEOTIDE SEQUENCE</scope>
    <source>
        <strain evidence="2">AVDCRST_MAG48</strain>
    </source>
</reference>
<name>A0A6J4LQU1_9ACTN</name>
<evidence type="ECO:0000256" key="1">
    <source>
        <dbReference type="SAM" id="MobiDB-lite"/>
    </source>
</evidence>